<feature type="signal peptide" evidence="1">
    <location>
        <begin position="1"/>
        <end position="25"/>
    </location>
</feature>
<evidence type="ECO:0000313" key="4">
    <source>
        <dbReference type="Proteomes" id="UP001596016"/>
    </source>
</evidence>
<sequence length="366" mass="39774">MHRIAIWVFALCAILLSAMATPALAQITVTDVTGRTVTLAAPAKRIVIDDGRYLVALALIHDDPVSLLVGWPKDIHRIGPAYYQQFAQKFPQIETLKQTSSSAGNLSVEQVLATEPDLAIFSLQSQPSADEISQIERAGVGVVIIDFFNHPLENLEPGFRLLGAVTGREERAEAFIAFRRERMETIRSRLDSAAGKRPSVFLEPHAARTAECCASPGKGNIGDYIALAGGDNIGADVIPGITGMLNLEYVIEMDPDVYIATGGPHMEGTKGLLIGPGYDEATIRKTLERVVSRPGISGLSAVQNNRAFGLAHQLLNSPLDILTIETLATWIRPDLFADIRPEETLQKLNDEFLAVPLAGIYWTARK</sequence>
<feature type="chain" id="PRO_5047421616" evidence="1">
    <location>
        <begin position="26"/>
        <end position="366"/>
    </location>
</feature>
<evidence type="ECO:0000259" key="2">
    <source>
        <dbReference type="PROSITE" id="PS50983"/>
    </source>
</evidence>
<dbReference type="Gene3D" id="3.40.50.1980">
    <property type="entry name" value="Nitrogenase molybdenum iron protein domain"/>
    <property type="match status" value="2"/>
</dbReference>
<dbReference type="InterPro" id="IPR050902">
    <property type="entry name" value="ABC_Transporter_SBP"/>
</dbReference>
<dbReference type="SUPFAM" id="SSF53807">
    <property type="entry name" value="Helical backbone' metal receptor"/>
    <property type="match status" value="1"/>
</dbReference>
<dbReference type="Pfam" id="PF01497">
    <property type="entry name" value="Peripla_BP_2"/>
    <property type="match status" value="1"/>
</dbReference>
<dbReference type="EMBL" id="JBHSLL010000050">
    <property type="protein sequence ID" value="MFC5386969.1"/>
    <property type="molecule type" value="Genomic_DNA"/>
</dbReference>
<keyword evidence="1" id="KW-0732">Signal</keyword>
<gene>
    <name evidence="3" type="ORF">ACFPLB_13460</name>
</gene>
<proteinExistence type="predicted"/>
<evidence type="ECO:0000256" key="1">
    <source>
        <dbReference type="SAM" id="SignalP"/>
    </source>
</evidence>
<dbReference type="Proteomes" id="UP001596016">
    <property type="component" value="Unassembled WGS sequence"/>
</dbReference>
<organism evidence="3 4">
    <name type="scientific">Aquamicrobium segne</name>
    <dbReference type="NCBI Taxonomy" id="469547"/>
    <lineage>
        <taxon>Bacteria</taxon>
        <taxon>Pseudomonadati</taxon>
        <taxon>Pseudomonadota</taxon>
        <taxon>Alphaproteobacteria</taxon>
        <taxon>Hyphomicrobiales</taxon>
        <taxon>Phyllobacteriaceae</taxon>
        <taxon>Aquamicrobium</taxon>
    </lineage>
</organism>
<name>A0ABW0H008_9HYPH</name>
<dbReference type="RefSeq" id="WP_378230459.1">
    <property type="nucleotide sequence ID" value="NZ_JBHSLL010000050.1"/>
</dbReference>
<comment type="caution">
    <text evidence="3">The sequence shown here is derived from an EMBL/GenBank/DDBJ whole genome shotgun (WGS) entry which is preliminary data.</text>
</comment>
<dbReference type="InterPro" id="IPR002491">
    <property type="entry name" value="ABC_transptr_periplasmic_BD"/>
</dbReference>
<accession>A0ABW0H008</accession>
<dbReference type="PANTHER" id="PTHR30535:SF34">
    <property type="entry name" value="MOLYBDATE-BINDING PROTEIN MOLA"/>
    <property type="match status" value="1"/>
</dbReference>
<reference evidence="4" key="1">
    <citation type="journal article" date="2019" name="Int. J. Syst. Evol. Microbiol.">
        <title>The Global Catalogue of Microorganisms (GCM) 10K type strain sequencing project: providing services to taxonomists for standard genome sequencing and annotation.</title>
        <authorList>
            <consortium name="The Broad Institute Genomics Platform"/>
            <consortium name="The Broad Institute Genome Sequencing Center for Infectious Disease"/>
            <person name="Wu L."/>
            <person name="Ma J."/>
        </authorList>
    </citation>
    <scope>NUCLEOTIDE SEQUENCE [LARGE SCALE GENOMIC DNA]</scope>
    <source>
        <strain evidence="4">CGMCC 4.1415</strain>
    </source>
</reference>
<dbReference type="PANTHER" id="PTHR30535">
    <property type="entry name" value="VITAMIN B12-BINDING PROTEIN"/>
    <property type="match status" value="1"/>
</dbReference>
<feature type="domain" description="Fe/B12 periplasmic-binding" evidence="2">
    <location>
        <begin position="45"/>
        <end position="339"/>
    </location>
</feature>
<protein>
    <submittedName>
        <fullName evidence="3">ABC transporter substrate-binding protein</fullName>
    </submittedName>
</protein>
<evidence type="ECO:0000313" key="3">
    <source>
        <dbReference type="EMBL" id="MFC5386969.1"/>
    </source>
</evidence>
<dbReference type="PROSITE" id="PS50983">
    <property type="entry name" value="FE_B12_PBP"/>
    <property type="match status" value="1"/>
</dbReference>
<keyword evidence="4" id="KW-1185">Reference proteome</keyword>